<dbReference type="InterPro" id="IPR036142">
    <property type="entry name" value="ENT_dom-like_sf"/>
</dbReference>
<evidence type="ECO:0000256" key="2">
    <source>
        <dbReference type="ARBA" id="ARBA00023242"/>
    </source>
</evidence>
<dbReference type="SMART" id="SM00743">
    <property type="entry name" value="Agenet"/>
    <property type="match status" value="2"/>
</dbReference>
<dbReference type="InterPro" id="IPR008395">
    <property type="entry name" value="Agenet-like_dom"/>
</dbReference>
<feature type="domain" description="ENT" evidence="3">
    <location>
        <begin position="293"/>
        <end position="352"/>
    </location>
</feature>
<dbReference type="PROSITE" id="PS51138">
    <property type="entry name" value="ENT"/>
    <property type="match status" value="1"/>
</dbReference>
<protein>
    <recommendedName>
        <fullName evidence="3">ENT domain-containing protein</fullName>
    </recommendedName>
</protein>
<organism evidence="4">
    <name type="scientific">Ananas comosus var. bracteatus</name>
    <name type="common">red pineapple</name>
    <dbReference type="NCBI Taxonomy" id="296719"/>
    <lineage>
        <taxon>Eukaryota</taxon>
        <taxon>Viridiplantae</taxon>
        <taxon>Streptophyta</taxon>
        <taxon>Embryophyta</taxon>
        <taxon>Tracheophyta</taxon>
        <taxon>Spermatophyta</taxon>
        <taxon>Magnoliopsida</taxon>
        <taxon>Liliopsida</taxon>
        <taxon>Poales</taxon>
        <taxon>Bromeliaceae</taxon>
        <taxon>Bromelioideae</taxon>
        <taxon>Ananas</taxon>
    </lineage>
</organism>
<dbReference type="EMBL" id="CAJEUB010000001">
    <property type="protein sequence ID" value="CAD1845202.1"/>
    <property type="molecule type" value="Genomic_DNA"/>
</dbReference>
<dbReference type="InterPro" id="IPR005491">
    <property type="entry name" value="ENT_dom"/>
</dbReference>
<gene>
    <name evidence="4" type="ORF">CB5_LOCUS28413</name>
</gene>
<dbReference type="PANTHER" id="PTHR31917">
    <property type="entry name" value="AGENET DOMAIN-CONTAINING PROTEIN-RELATED"/>
    <property type="match status" value="1"/>
</dbReference>
<dbReference type="Pfam" id="PF05641">
    <property type="entry name" value="Agenet"/>
    <property type="match status" value="1"/>
</dbReference>
<keyword evidence="2" id="KW-0539">Nucleus</keyword>
<dbReference type="InterPro" id="IPR014002">
    <property type="entry name" value="Agenet_dom_plant"/>
</dbReference>
<dbReference type="Pfam" id="PF03735">
    <property type="entry name" value="ENT"/>
    <property type="match status" value="1"/>
</dbReference>
<dbReference type="SMART" id="SM01191">
    <property type="entry name" value="ENT"/>
    <property type="match status" value="1"/>
</dbReference>
<dbReference type="CDD" id="cd20405">
    <property type="entry name" value="Tudor_Agenet_AtDUF_rpt1_3"/>
    <property type="match status" value="1"/>
</dbReference>
<dbReference type="AlphaFoldDB" id="A0A6V7QPP9"/>
<dbReference type="SUPFAM" id="SSF158639">
    <property type="entry name" value="ENT-like"/>
    <property type="match status" value="1"/>
</dbReference>
<name>A0A6V7QPP9_ANACO</name>
<dbReference type="PANTHER" id="PTHR31917:SF5">
    <property type="entry name" value="OS02G0204500 PROTEIN"/>
    <property type="match status" value="1"/>
</dbReference>
<dbReference type="Gene3D" id="1.10.1240.40">
    <property type="entry name" value="ENT domain"/>
    <property type="match status" value="1"/>
</dbReference>
<sequence>MRFKKGSKIEVQRKVESHMGSWWPAQIISGNGRLYHVRYEYDQCYRDKCTAVERVPRKAIRPSPPLMADPLDLASGDILEVFDNGSWKLAEMTRVVDGHHYFVRLLDCCEEFEAQRCNLRLRQLWHDDQWILIPKDCGKQTGRTFKGEKFSPGMKRKSPVLSRPAKSIDGAIEKQRAVKRRRCEQLVAGGHSPHLWEKVDAVASPCIMQGDNNMHSSLNDRTTGFFHMAASRRIPEPSCAEISSSSVGSCSVGDSSYRYPIADPVQDFHDNWDDAESSCCHGRKQPIPSEKLLTTQTRLFELSAYRSTLIALYVSGPISWEQEALMTNLRSVLNISDDQHRLELRNLATCAF</sequence>
<evidence type="ECO:0000259" key="3">
    <source>
        <dbReference type="PROSITE" id="PS51138"/>
    </source>
</evidence>
<proteinExistence type="predicted"/>
<accession>A0A6V7QPP9</accession>
<dbReference type="GO" id="GO:0005634">
    <property type="term" value="C:nucleus"/>
    <property type="evidence" value="ECO:0007669"/>
    <property type="project" value="UniProtKB-SubCell"/>
</dbReference>
<evidence type="ECO:0000256" key="1">
    <source>
        <dbReference type="ARBA" id="ARBA00004123"/>
    </source>
</evidence>
<evidence type="ECO:0000313" key="4">
    <source>
        <dbReference type="EMBL" id="CAD1845202.1"/>
    </source>
</evidence>
<comment type="subcellular location">
    <subcellularLocation>
        <location evidence="1">Nucleus</location>
    </subcellularLocation>
</comment>
<reference evidence="4" key="1">
    <citation type="submission" date="2020-07" db="EMBL/GenBank/DDBJ databases">
        <authorList>
            <person name="Lin J."/>
        </authorList>
    </citation>
    <scope>NUCLEOTIDE SEQUENCE</scope>
</reference>